<keyword evidence="4" id="KW-0378">Hydrolase</keyword>
<evidence type="ECO:0000256" key="6">
    <source>
        <dbReference type="ARBA" id="ARBA00039017"/>
    </source>
</evidence>
<dbReference type="GO" id="GO:0019363">
    <property type="term" value="P:pyridine nucleotide biosynthetic process"/>
    <property type="evidence" value="ECO:0007669"/>
    <property type="project" value="UniProtKB-KW"/>
</dbReference>
<evidence type="ECO:0000256" key="3">
    <source>
        <dbReference type="ARBA" id="ARBA00022723"/>
    </source>
</evidence>
<keyword evidence="11" id="KW-1185">Reference proteome</keyword>
<feature type="region of interest" description="Disordered" evidence="8">
    <location>
        <begin position="143"/>
        <end position="164"/>
    </location>
</feature>
<dbReference type="Gene3D" id="3.40.50.850">
    <property type="entry name" value="Isochorismatase-like"/>
    <property type="match status" value="1"/>
</dbReference>
<name>A0A1Y1UUI9_9TREE</name>
<dbReference type="PANTHER" id="PTHR11080">
    <property type="entry name" value="PYRAZINAMIDASE/NICOTINAMIDASE"/>
    <property type="match status" value="1"/>
</dbReference>
<dbReference type="Pfam" id="PF00857">
    <property type="entry name" value="Isochorismatase"/>
    <property type="match status" value="2"/>
</dbReference>
<evidence type="ECO:0000259" key="9">
    <source>
        <dbReference type="Pfam" id="PF00857"/>
    </source>
</evidence>
<dbReference type="RefSeq" id="XP_021874815.1">
    <property type="nucleotide sequence ID" value="XM_022014490.1"/>
</dbReference>
<dbReference type="GeneID" id="33556298"/>
<keyword evidence="2" id="KW-0662">Pyridine nucleotide biosynthesis</keyword>
<dbReference type="EC" id="3.5.1.19" evidence="6"/>
<comment type="pathway">
    <text evidence="5">Cofactor biosynthesis; nicotinate biosynthesis; nicotinate from nicotinamide: step 1/1.</text>
</comment>
<dbReference type="InParanoid" id="A0A1Y1UUI9"/>
<dbReference type="InterPro" id="IPR052347">
    <property type="entry name" value="Isochorismatase_Nicotinamidase"/>
</dbReference>
<dbReference type="InterPro" id="IPR000868">
    <property type="entry name" value="Isochorismatase-like_dom"/>
</dbReference>
<evidence type="ECO:0000256" key="5">
    <source>
        <dbReference type="ARBA" id="ARBA00037900"/>
    </source>
</evidence>
<dbReference type="PANTHER" id="PTHR11080:SF2">
    <property type="entry name" value="LD05707P"/>
    <property type="match status" value="1"/>
</dbReference>
<dbReference type="GO" id="GO:0046872">
    <property type="term" value="F:metal ion binding"/>
    <property type="evidence" value="ECO:0007669"/>
    <property type="project" value="UniProtKB-KW"/>
</dbReference>
<evidence type="ECO:0000256" key="1">
    <source>
        <dbReference type="ARBA" id="ARBA00006336"/>
    </source>
</evidence>
<dbReference type="SUPFAM" id="SSF52499">
    <property type="entry name" value="Isochorismatase-like hydrolases"/>
    <property type="match status" value="1"/>
</dbReference>
<dbReference type="InterPro" id="IPR036380">
    <property type="entry name" value="Isochorismatase-like_sf"/>
</dbReference>
<feature type="domain" description="Isochorismatase-like" evidence="9">
    <location>
        <begin position="164"/>
        <end position="237"/>
    </location>
</feature>
<evidence type="ECO:0000256" key="2">
    <source>
        <dbReference type="ARBA" id="ARBA00022642"/>
    </source>
</evidence>
<accession>A0A1Y1UUI9</accession>
<comment type="similarity">
    <text evidence="1">Belongs to the isochorismatase family.</text>
</comment>
<dbReference type="Proteomes" id="UP000193218">
    <property type="component" value="Unassembled WGS sequence"/>
</dbReference>
<reference evidence="10 11" key="1">
    <citation type="submission" date="2017-03" db="EMBL/GenBank/DDBJ databases">
        <title>Widespread Adenine N6-methylation of Active Genes in Fungi.</title>
        <authorList>
            <consortium name="DOE Joint Genome Institute"/>
            <person name="Mondo S.J."/>
            <person name="Dannebaum R.O."/>
            <person name="Kuo R.C."/>
            <person name="Louie K.B."/>
            <person name="Bewick A.J."/>
            <person name="Labutti K."/>
            <person name="Haridas S."/>
            <person name="Kuo A."/>
            <person name="Salamov A."/>
            <person name="Ahrendt S.R."/>
            <person name="Lau R."/>
            <person name="Bowen B.P."/>
            <person name="Lipzen A."/>
            <person name="Sullivan W."/>
            <person name="Andreopoulos W.B."/>
            <person name="Clum A."/>
            <person name="Lindquist E."/>
            <person name="Daum C."/>
            <person name="Northen T.R."/>
            <person name="Ramamoorthy G."/>
            <person name="Schmitz R.J."/>
            <person name="Gryganskyi A."/>
            <person name="Culley D."/>
            <person name="Magnuson J."/>
            <person name="James T.Y."/>
            <person name="O'Malley M.A."/>
            <person name="Stajich J.E."/>
            <person name="Spatafora J.W."/>
            <person name="Visel A."/>
            <person name="Grigoriev I.V."/>
        </authorList>
    </citation>
    <scope>NUCLEOTIDE SEQUENCE [LARGE SCALE GENOMIC DNA]</scope>
    <source>
        <strain evidence="10 11">NRRL Y-17943</strain>
    </source>
</reference>
<feature type="domain" description="Isochorismatase-like" evidence="9">
    <location>
        <begin position="4"/>
        <end position="127"/>
    </location>
</feature>
<evidence type="ECO:0000313" key="10">
    <source>
        <dbReference type="EMBL" id="ORX41136.1"/>
    </source>
</evidence>
<protein>
    <recommendedName>
        <fullName evidence="6">nicotinamidase</fullName>
        <ecNumber evidence="6">3.5.1.19</ecNumber>
    </recommendedName>
    <alternativeName>
        <fullName evidence="7">Nicotinamide deamidase</fullName>
    </alternativeName>
</protein>
<proteinExistence type="inferred from homology"/>
<dbReference type="OrthoDB" id="1739143at2759"/>
<organism evidence="10 11">
    <name type="scientific">Kockovaella imperatae</name>
    <dbReference type="NCBI Taxonomy" id="4999"/>
    <lineage>
        <taxon>Eukaryota</taxon>
        <taxon>Fungi</taxon>
        <taxon>Dikarya</taxon>
        <taxon>Basidiomycota</taxon>
        <taxon>Agaricomycotina</taxon>
        <taxon>Tremellomycetes</taxon>
        <taxon>Tremellales</taxon>
        <taxon>Cuniculitremaceae</taxon>
        <taxon>Kockovaella</taxon>
    </lineage>
</organism>
<dbReference type="STRING" id="4999.A0A1Y1UUI9"/>
<dbReference type="FunCoup" id="A0A1Y1UUI9">
    <property type="interactions" value="44"/>
</dbReference>
<evidence type="ECO:0000313" key="11">
    <source>
        <dbReference type="Proteomes" id="UP000193218"/>
    </source>
</evidence>
<evidence type="ECO:0000256" key="7">
    <source>
        <dbReference type="ARBA" id="ARBA00043224"/>
    </source>
</evidence>
<dbReference type="AlphaFoldDB" id="A0A1Y1UUI9"/>
<evidence type="ECO:0000256" key="4">
    <source>
        <dbReference type="ARBA" id="ARBA00022801"/>
    </source>
</evidence>
<dbReference type="GO" id="GO:0008936">
    <property type="term" value="F:nicotinamidase activity"/>
    <property type="evidence" value="ECO:0007669"/>
    <property type="project" value="UniProtKB-EC"/>
</dbReference>
<dbReference type="EMBL" id="NBSH01000001">
    <property type="protein sequence ID" value="ORX41136.1"/>
    <property type="molecule type" value="Genomic_DNA"/>
</dbReference>
<comment type="caution">
    <text evidence="10">The sequence shown here is derived from an EMBL/GenBank/DDBJ whole genome shotgun (WGS) entry which is preliminary data.</text>
</comment>
<sequence>MNKTALVIVDFQNDFLPPDGSLAVNQGRDVLPVLKRLLDRSEWDWAAVLASQDYHPRGHISFASTHGEDAFSSKRVTNAHGLEYDQILWPDHCVIGTKGAEIDQDLRQDFPAWDDRMTIVRKGQYSGLEEYSAFDGEINDLLHPKDKPPSSDGSDLPKGLGPSDKQVAKHLRDKSIENVVVVGLATDFCVLHTAMASLEAGFKTCVLAPAVRGIKEEDIDKAFETINSSGGDVVGKEDEASWRDELKRWTSS</sequence>
<keyword evidence="3" id="KW-0479">Metal-binding</keyword>
<gene>
    <name evidence="10" type="ORF">BD324DRAFT_613372</name>
</gene>
<evidence type="ECO:0000256" key="8">
    <source>
        <dbReference type="SAM" id="MobiDB-lite"/>
    </source>
</evidence>